<feature type="compositionally biased region" description="Polar residues" evidence="3">
    <location>
        <begin position="104"/>
        <end position="113"/>
    </location>
</feature>
<dbReference type="PANTHER" id="PTHR43619">
    <property type="entry name" value="S-ADENOSYL-L-METHIONINE-DEPENDENT METHYLTRANSFERASE YKTD-RELATED"/>
    <property type="match status" value="1"/>
</dbReference>
<evidence type="ECO:0000256" key="1">
    <source>
        <dbReference type="ARBA" id="ARBA00022603"/>
    </source>
</evidence>
<evidence type="ECO:0000313" key="6">
    <source>
        <dbReference type="Proteomes" id="UP001232148"/>
    </source>
</evidence>
<evidence type="ECO:0000256" key="2">
    <source>
        <dbReference type="ARBA" id="ARBA00022679"/>
    </source>
</evidence>
<evidence type="ECO:0000313" key="5">
    <source>
        <dbReference type="EMBL" id="KAK2031020.1"/>
    </source>
</evidence>
<feature type="region of interest" description="Disordered" evidence="3">
    <location>
        <begin position="1"/>
        <end position="46"/>
    </location>
</feature>
<name>A0AAD9M6T2_9PEZI</name>
<proteinExistence type="predicted"/>
<keyword evidence="4" id="KW-1133">Transmembrane helix</keyword>
<dbReference type="GO" id="GO:0008168">
    <property type="term" value="F:methyltransferase activity"/>
    <property type="evidence" value="ECO:0007669"/>
    <property type="project" value="UniProtKB-KW"/>
</dbReference>
<keyword evidence="2" id="KW-0808">Transferase</keyword>
<dbReference type="PANTHER" id="PTHR43619:SF2">
    <property type="entry name" value="S-ADENOSYL-L-METHIONINE-DEPENDENT METHYLTRANSFERASES SUPERFAMILY PROTEIN"/>
    <property type="match status" value="1"/>
</dbReference>
<accession>A0AAD9M6T2</accession>
<keyword evidence="4" id="KW-0812">Transmembrane</keyword>
<dbReference type="AlphaFoldDB" id="A0AAD9M6T2"/>
<feature type="region of interest" description="Disordered" evidence="3">
    <location>
        <begin position="76"/>
        <end position="117"/>
    </location>
</feature>
<dbReference type="GO" id="GO:0032259">
    <property type="term" value="P:methylation"/>
    <property type="evidence" value="ECO:0007669"/>
    <property type="project" value="UniProtKB-KW"/>
</dbReference>
<keyword evidence="6" id="KW-1185">Reference proteome</keyword>
<evidence type="ECO:0000256" key="4">
    <source>
        <dbReference type="SAM" id="Phobius"/>
    </source>
</evidence>
<dbReference type="Proteomes" id="UP001232148">
    <property type="component" value="Unassembled WGS sequence"/>
</dbReference>
<evidence type="ECO:0000256" key="3">
    <source>
        <dbReference type="SAM" id="MobiDB-lite"/>
    </source>
</evidence>
<dbReference type="Pfam" id="PF04072">
    <property type="entry name" value="LCM"/>
    <property type="match status" value="1"/>
</dbReference>
<keyword evidence="4" id="KW-0472">Membrane</keyword>
<reference evidence="5" key="1">
    <citation type="submission" date="2021-06" db="EMBL/GenBank/DDBJ databases">
        <title>Comparative genomics, transcriptomics and evolutionary studies reveal genomic signatures of adaptation to plant cell wall in hemibiotrophic fungi.</title>
        <authorList>
            <consortium name="DOE Joint Genome Institute"/>
            <person name="Baroncelli R."/>
            <person name="Diaz J.F."/>
            <person name="Benocci T."/>
            <person name="Peng M."/>
            <person name="Battaglia E."/>
            <person name="Haridas S."/>
            <person name="Andreopoulos W."/>
            <person name="Labutti K."/>
            <person name="Pangilinan J."/>
            <person name="Floch G.L."/>
            <person name="Makela M.R."/>
            <person name="Henrissat B."/>
            <person name="Grigoriev I.V."/>
            <person name="Crouch J.A."/>
            <person name="De Vries R.P."/>
            <person name="Sukno S.A."/>
            <person name="Thon M.R."/>
        </authorList>
    </citation>
    <scope>NUCLEOTIDE SEQUENCE</scope>
    <source>
        <strain evidence="5">MAFF235873</strain>
    </source>
</reference>
<dbReference type="EMBL" id="MU842845">
    <property type="protein sequence ID" value="KAK2031020.1"/>
    <property type="molecule type" value="Genomic_DNA"/>
</dbReference>
<feature type="compositionally biased region" description="Basic and acidic residues" evidence="3">
    <location>
        <begin position="18"/>
        <end position="31"/>
    </location>
</feature>
<dbReference type="SUPFAM" id="SSF53335">
    <property type="entry name" value="S-adenosyl-L-methionine-dependent methyltransferases"/>
    <property type="match status" value="1"/>
</dbReference>
<keyword evidence="1 5" id="KW-0489">Methyltransferase</keyword>
<dbReference type="InterPro" id="IPR029063">
    <property type="entry name" value="SAM-dependent_MTases_sf"/>
</dbReference>
<gene>
    <name evidence="5" type="ORF">LX32DRAFT_726934</name>
</gene>
<feature type="transmembrane region" description="Helical" evidence="4">
    <location>
        <begin position="372"/>
        <end position="399"/>
    </location>
</feature>
<protein>
    <submittedName>
        <fullName evidence="5">S-adenosyl-L-methionine-dependent methyltransferase</fullName>
    </submittedName>
</protein>
<dbReference type="InterPro" id="IPR007213">
    <property type="entry name" value="Ppm1/Ppm2/Tcmp"/>
</dbReference>
<comment type="caution">
    <text evidence="5">The sequence shown here is derived from an EMBL/GenBank/DDBJ whole genome shotgun (WGS) entry which is preliminary data.</text>
</comment>
<sequence length="407" mass="45136">MTSPEGLLSRAGPLALVDGERPLLPHAHRDGTPGPPLRAEPRLSRDISTRRRRAAAAWIARSPPFAMLLTPPYRRLAPESRGGGPRAVSRPTPLISRPHDITVTMPSSDSSSGLGKGNITLSGAEETLLLTLYARALDAESPRPILGDQYAVEIVSEIKDLGYDFKRTTASRTNTAVLATAASMRSRMLDIWTAKFLRKHPGPATVVHLACGLDTRSLRVRWQGEGRLWVDADQKEAVDLRRKLMKEPEPSKGEYRLIQPNIHDDAWLGDYKIPTDRPALVVFEGLTPYLTPDEVYGLLRRTVSYFQQRGVHGEIHCDVIGALTTFFVNAWFNGTFKVMGTRFTYYLNDPRTVEQNVPGLRYKERIFGMPDLLTAGGLFGLVVGFIGWLTDLLGITGWIGGGYVFEF</sequence>
<organism evidence="5 6">
    <name type="scientific">Colletotrichum zoysiae</name>
    <dbReference type="NCBI Taxonomy" id="1216348"/>
    <lineage>
        <taxon>Eukaryota</taxon>
        <taxon>Fungi</taxon>
        <taxon>Dikarya</taxon>
        <taxon>Ascomycota</taxon>
        <taxon>Pezizomycotina</taxon>
        <taxon>Sordariomycetes</taxon>
        <taxon>Hypocreomycetidae</taxon>
        <taxon>Glomerellales</taxon>
        <taxon>Glomerellaceae</taxon>
        <taxon>Colletotrichum</taxon>
        <taxon>Colletotrichum graminicola species complex</taxon>
    </lineage>
</organism>
<dbReference type="Gene3D" id="3.40.50.150">
    <property type="entry name" value="Vaccinia Virus protein VP39"/>
    <property type="match status" value="1"/>
</dbReference>